<keyword evidence="2" id="KW-1185">Reference proteome</keyword>
<dbReference type="Proteomes" id="UP001367508">
    <property type="component" value="Unassembled WGS sequence"/>
</dbReference>
<evidence type="ECO:0000313" key="1">
    <source>
        <dbReference type="EMBL" id="KAK7330108.1"/>
    </source>
</evidence>
<protein>
    <submittedName>
        <fullName evidence="1">Uncharacterized protein</fullName>
    </submittedName>
</protein>
<gene>
    <name evidence="1" type="ORF">VNO77_24294</name>
</gene>
<accession>A0AAN9QG38</accession>
<sequence>MKIGCPFSLHISDALSFVSISLRLDASLRSVHLDLSSTSIEFYTHRQTLPITRRDGDRRNLRNEAPFCKSFFPESQISQLPNFLVKTNDNPGGRREKCG</sequence>
<name>A0AAN9QG38_CANGL</name>
<organism evidence="1 2">
    <name type="scientific">Canavalia gladiata</name>
    <name type="common">Sword bean</name>
    <name type="synonym">Dolichos gladiatus</name>
    <dbReference type="NCBI Taxonomy" id="3824"/>
    <lineage>
        <taxon>Eukaryota</taxon>
        <taxon>Viridiplantae</taxon>
        <taxon>Streptophyta</taxon>
        <taxon>Embryophyta</taxon>
        <taxon>Tracheophyta</taxon>
        <taxon>Spermatophyta</taxon>
        <taxon>Magnoliopsida</taxon>
        <taxon>eudicotyledons</taxon>
        <taxon>Gunneridae</taxon>
        <taxon>Pentapetalae</taxon>
        <taxon>rosids</taxon>
        <taxon>fabids</taxon>
        <taxon>Fabales</taxon>
        <taxon>Fabaceae</taxon>
        <taxon>Papilionoideae</taxon>
        <taxon>50 kb inversion clade</taxon>
        <taxon>NPAAA clade</taxon>
        <taxon>indigoferoid/millettioid clade</taxon>
        <taxon>Phaseoleae</taxon>
        <taxon>Canavalia</taxon>
    </lineage>
</organism>
<proteinExistence type="predicted"/>
<reference evidence="1 2" key="1">
    <citation type="submission" date="2024-01" db="EMBL/GenBank/DDBJ databases">
        <title>The genomes of 5 underutilized Papilionoideae crops provide insights into root nodulation and disease resistanc.</title>
        <authorList>
            <person name="Jiang F."/>
        </authorList>
    </citation>
    <scope>NUCLEOTIDE SEQUENCE [LARGE SCALE GENOMIC DNA]</scope>
    <source>
        <strain evidence="1">LVBAO_FW01</strain>
        <tissue evidence="1">Leaves</tissue>
    </source>
</reference>
<dbReference type="AlphaFoldDB" id="A0AAN9QG38"/>
<comment type="caution">
    <text evidence="1">The sequence shown here is derived from an EMBL/GenBank/DDBJ whole genome shotgun (WGS) entry which is preliminary data.</text>
</comment>
<evidence type="ECO:0000313" key="2">
    <source>
        <dbReference type="Proteomes" id="UP001367508"/>
    </source>
</evidence>
<dbReference type="EMBL" id="JAYMYQ010000005">
    <property type="protein sequence ID" value="KAK7330108.1"/>
    <property type="molecule type" value="Genomic_DNA"/>
</dbReference>